<dbReference type="Gene3D" id="1.10.287.130">
    <property type="match status" value="1"/>
</dbReference>
<keyword evidence="11" id="KW-1185">Reference proteome</keyword>
<dbReference type="InterPro" id="IPR004358">
    <property type="entry name" value="Sig_transdc_His_kin-like_C"/>
</dbReference>
<keyword evidence="3" id="KW-0597">Phosphoprotein</keyword>
<name>A0ABW0LVM0_9BACL</name>
<keyword evidence="7" id="KW-0067">ATP-binding</keyword>
<dbReference type="Pfam" id="PF02518">
    <property type="entry name" value="HATPase_c"/>
    <property type="match status" value="1"/>
</dbReference>
<evidence type="ECO:0000256" key="1">
    <source>
        <dbReference type="ARBA" id="ARBA00000085"/>
    </source>
</evidence>
<evidence type="ECO:0000256" key="8">
    <source>
        <dbReference type="ARBA" id="ARBA00023012"/>
    </source>
</evidence>
<dbReference type="InterPro" id="IPR016120">
    <property type="entry name" value="Sig_transdc_His_kin_SpoOB"/>
</dbReference>
<dbReference type="InterPro" id="IPR005467">
    <property type="entry name" value="His_kinase_dom"/>
</dbReference>
<comment type="caution">
    <text evidence="10">The sequence shown here is derived from an EMBL/GenBank/DDBJ whole genome shotgun (WGS) entry which is preliminary data.</text>
</comment>
<dbReference type="EC" id="2.7.13.3" evidence="2"/>
<evidence type="ECO:0000313" key="11">
    <source>
        <dbReference type="Proteomes" id="UP001596105"/>
    </source>
</evidence>
<keyword evidence="4 10" id="KW-0808">Transferase</keyword>
<feature type="domain" description="Histidine kinase" evidence="9">
    <location>
        <begin position="29"/>
        <end position="215"/>
    </location>
</feature>
<evidence type="ECO:0000259" key="9">
    <source>
        <dbReference type="PROSITE" id="PS50109"/>
    </source>
</evidence>
<dbReference type="InterPro" id="IPR039506">
    <property type="entry name" value="SPOB_a"/>
</dbReference>
<comment type="catalytic activity">
    <reaction evidence="1">
        <text>ATP + protein L-histidine = ADP + protein N-phospho-L-histidine.</text>
        <dbReference type="EC" id="2.7.13.3"/>
    </reaction>
</comment>
<evidence type="ECO:0000256" key="7">
    <source>
        <dbReference type="ARBA" id="ARBA00022840"/>
    </source>
</evidence>
<dbReference type="SUPFAM" id="SSF55890">
    <property type="entry name" value="Sporulation response regulatory protein Spo0B"/>
    <property type="match status" value="1"/>
</dbReference>
<evidence type="ECO:0000256" key="4">
    <source>
        <dbReference type="ARBA" id="ARBA00022679"/>
    </source>
</evidence>
<dbReference type="GO" id="GO:0004673">
    <property type="term" value="F:protein histidine kinase activity"/>
    <property type="evidence" value="ECO:0007669"/>
    <property type="project" value="UniProtKB-EC"/>
</dbReference>
<evidence type="ECO:0000313" key="10">
    <source>
        <dbReference type="EMBL" id="MFC5469809.1"/>
    </source>
</evidence>
<dbReference type="PRINTS" id="PR00344">
    <property type="entry name" value="BCTRLSENSOR"/>
</dbReference>
<dbReference type="Pfam" id="PF14689">
    <property type="entry name" value="SPOB_a"/>
    <property type="match status" value="1"/>
</dbReference>
<evidence type="ECO:0000256" key="6">
    <source>
        <dbReference type="ARBA" id="ARBA00022777"/>
    </source>
</evidence>
<accession>A0ABW0LVM0</accession>
<evidence type="ECO:0000256" key="2">
    <source>
        <dbReference type="ARBA" id="ARBA00012438"/>
    </source>
</evidence>
<dbReference type="SMART" id="SM00387">
    <property type="entry name" value="HATPase_c"/>
    <property type="match status" value="1"/>
</dbReference>
<dbReference type="InterPro" id="IPR036890">
    <property type="entry name" value="HATPase_C_sf"/>
</dbReference>
<dbReference type="Proteomes" id="UP001596105">
    <property type="component" value="Unassembled WGS sequence"/>
</dbReference>
<dbReference type="InterPro" id="IPR003594">
    <property type="entry name" value="HATPase_dom"/>
</dbReference>
<keyword evidence="8" id="KW-0902">Two-component regulatory system</keyword>
<dbReference type="EMBL" id="JBHSMH010000042">
    <property type="protein sequence ID" value="MFC5469809.1"/>
    <property type="molecule type" value="Genomic_DNA"/>
</dbReference>
<dbReference type="Gene3D" id="3.30.565.10">
    <property type="entry name" value="Histidine kinase-like ATPase, C-terminal domain"/>
    <property type="match status" value="1"/>
</dbReference>
<evidence type="ECO:0000256" key="5">
    <source>
        <dbReference type="ARBA" id="ARBA00022741"/>
    </source>
</evidence>
<keyword evidence="5" id="KW-0547">Nucleotide-binding</keyword>
<dbReference type="SUPFAM" id="SSF55874">
    <property type="entry name" value="ATPase domain of HSP90 chaperone/DNA topoisomerase II/histidine kinase"/>
    <property type="match status" value="1"/>
</dbReference>
<reference evidence="11" key="1">
    <citation type="journal article" date="2019" name="Int. J. Syst. Evol. Microbiol.">
        <title>The Global Catalogue of Microorganisms (GCM) 10K type strain sequencing project: providing services to taxonomists for standard genome sequencing and annotation.</title>
        <authorList>
            <consortium name="The Broad Institute Genomics Platform"/>
            <consortium name="The Broad Institute Genome Sequencing Center for Infectious Disease"/>
            <person name="Wu L."/>
            <person name="Ma J."/>
        </authorList>
    </citation>
    <scope>NUCLEOTIDE SEQUENCE [LARGE SCALE GENOMIC DNA]</scope>
    <source>
        <strain evidence="11">CCUG 57113</strain>
    </source>
</reference>
<dbReference type="PANTHER" id="PTHR40448:SF1">
    <property type="entry name" value="TWO-COMPONENT SENSOR HISTIDINE KINASE"/>
    <property type="match status" value="1"/>
</dbReference>
<organism evidence="10 11">
    <name type="scientific">Cohnella suwonensis</name>
    <dbReference type="NCBI Taxonomy" id="696072"/>
    <lineage>
        <taxon>Bacteria</taxon>
        <taxon>Bacillati</taxon>
        <taxon>Bacillota</taxon>
        <taxon>Bacilli</taxon>
        <taxon>Bacillales</taxon>
        <taxon>Paenibacillaceae</taxon>
        <taxon>Cohnella</taxon>
    </lineage>
</organism>
<proteinExistence type="predicted"/>
<sequence length="217" mass="24307">MTQEVYVEEINDMFTSIRGQRHDFLNHVQVIHTMAQMGKFEQLKSYSAELVKETHDVSEIVHHTSPALAAFIRAKITVSIGKGIAFTYDLPTDWNPQETIVKSIDIVKIIGNLVDNAFDESMTLSPEQRKVHASIVLNKIESIIEITVTNKGRFLDSKELERIFLPGYTTKGEGHSGLGLAVVLERVKHYKGTLDMKSDNLLGMTTFSISIPVILHG</sequence>
<evidence type="ECO:0000256" key="3">
    <source>
        <dbReference type="ARBA" id="ARBA00022553"/>
    </source>
</evidence>
<dbReference type="PROSITE" id="PS50109">
    <property type="entry name" value="HIS_KIN"/>
    <property type="match status" value="1"/>
</dbReference>
<dbReference type="RefSeq" id="WP_209749678.1">
    <property type="nucleotide sequence ID" value="NZ_JBHSMH010000042.1"/>
</dbReference>
<protein>
    <recommendedName>
        <fullName evidence="2">histidine kinase</fullName>
        <ecNumber evidence="2">2.7.13.3</ecNumber>
    </recommendedName>
</protein>
<gene>
    <name evidence="10" type="ORF">ACFPPD_13830</name>
</gene>
<dbReference type="PANTHER" id="PTHR40448">
    <property type="entry name" value="TWO-COMPONENT SENSOR HISTIDINE KINASE"/>
    <property type="match status" value="1"/>
</dbReference>
<keyword evidence="6 10" id="KW-0418">Kinase</keyword>